<dbReference type="Proteomes" id="UP001595850">
    <property type="component" value="Unassembled WGS sequence"/>
</dbReference>
<evidence type="ECO:0000313" key="1">
    <source>
        <dbReference type="EMBL" id="MFC4062479.1"/>
    </source>
</evidence>
<gene>
    <name evidence="1" type="ORF">ACFOWE_29615</name>
</gene>
<comment type="caution">
    <text evidence="1">The sequence shown here is derived from an EMBL/GenBank/DDBJ whole genome shotgun (WGS) entry which is preliminary data.</text>
</comment>
<dbReference type="EMBL" id="JBHSBM010000047">
    <property type="protein sequence ID" value="MFC4062479.1"/>
    <property type="molecule type" value="Genomic_DNA"/>
</dbReference>
<sequence>MLVDHPAEHLPAFDPSFQKYDGPLIMIGWLLRAGLMRPVAVVR</sequence>
<dbReference type="RefSeq" id="WP_377293622.1">
    <property type="nucleotide sequence ID" value="NZ_JBHSBM010000047.1"/>
</dbReference>
<organism evidence="1 2">
    <name type="scientific">Planomonospora corallina</name>
    <dbReference type="NCBI Taxonomy" id="1806052"/>
    <lineage>
        <taxon>Bacteria</taxon>
        <taxon>Bacillati</taxon>
        <taxon>Actinomycetota</taxon>
        <taxon>Actinomycetes</taxon>
        <taxon>Streptosporangiales</taxon>
        <taxon>Streptosporangiaceae</taxon>
        <taxon>Planomonospora</taxon>
    </lineage>
</organism>
<protein>
    <submittedName>
        <fullName evidence="1">Uncharacterized protein</fullName>
    </submittedName>
</protein>
<evidence type="ECO:0000313" key="2">
    <source>
        <dbReference type="Proteomes" id="UP001595850"/>
    </source>
</evidence>
<reference evidence="2" key="1">
    <citation type="journal article" date="2019" name="Int. J. Syst. Evol. Microbiol.">
        <title>The Global Catalogue of Microorganisms (GCM) 10K type strain sequencing project: providing services to taxonomists for standard genome sequencing and annotation.</title>
        <authorList>
            <consortium name="The Broad Institute Genomics Platform"/>
            <consortium name="The Broad Institute Genome Sequencing Center for Infectious Disease"/>
            <person name="Wu L."/>
            <person name="Ma J."/>
        </authorList>
    </citation>
    <scope>NUCLEOTIDE SEQUENCE [LARGE SCALE GENOMIC DNA]</scope>
    <source>
        <strain evidence="2">TBRC 4489</strain>
    </source>
</reference>
<keyword evidence="2" id="KW-1185">Reference proteome</keyword>
<accession>A0ABV8IES0</accession>
<proteinExistence type="predicted"/>
<name>A0ABV8IES0_9ACTN</name>